<evidence type="ECO:0000313" key="1">
    <source>
        <dbReference type="EMBL" id="KAD3067784.1"/>
    </source>
</evidence>
<organism evidence="1 2">
    <name type="scientific">Mikania micrantha</name>
    <name type="common">bitter vine</name>
    <dbReference type="NCBI Taxonomy" id="192012"/>
    <lineage>
        <taxon>Eukaryota</taxon>
        <taxon>Viridiplantae</taxon>
        <taxon>Streptophyta</taxon>
        <taxon>Embryophyta</taxon>
        <taxon>Tracheophyta</taxon>
        <taxon>Spermatophyta</taxon>
        <taxon>Magnoliopsida</taxon>
        <taxon>eudicotyledons</taxon>
        <taxon>Gunneridae</taxon>
        <taxon>Pentapetalae</taxon>
        <taxon>asterids</taxon>
        <taxon>campanulids</taxon>
        <taxon>Asterales</taxon>
        <taxon>Asteraceae</taxon>
        <taxon>Asteroideae</taxon>
        <taxon>Heliantheae alliance</taxon>
        <taxon>Eupatorieae</taxon>
        <taxon>Mikania</taxon>
    </lineage>
</organism>
<comment type="caution">
    <text evidence="1">The sequence shown here is derived from an EMBL/GenBank/DDBJ whole genome shotgun (WGS) entry which is preliminary data.</text>
</comment>
<sequence length="93" mass="10591">MTVPGPPMALQATGLTETKTVVNLQAPNTRARSKETYAKQLIKKKRKLAFESKKNAEKERNIRYGGETKMAFRDEIELLRHIRHPNVVQFLGA</sequence>
<gene>
    <name evidence="1" type="ORF">E3N88_35664</name>
</gene>
<evidence type="ECO:0008006" key="3">
    <source>
        <dbReference type="Google" id="ProtNLM"/>
    </source>
</evidence>
<dbReference type="InterPro" id="IPR011009">
    <property type="entry name" value="Kinase-like_dom_sf"/>
</dbReference>
<dbReference type="Proteomes" id="UP000326396">
    <property type="component" value="Linkage Group LG7"/>
</dbReference>
<proteinExistence type="predicted"/>
<evidence type="ECO:0000313" key="2">
    <source>
        <dbReference type="Proteomes" id="UP000326396"/>
    </source>
</evidence>
<dbReference type="EMBL" id="SZYD01000017">
    <property type="protein sequence ID" value="KAD3067784.1"/>
    <property type="molecule type" value="Genomic_DNA"/>
</dbReference>
<dbReference type="Gene3D" id="3.30.200.20">
    <property type="entry name" value="Phosphorylase Kinase, domain 1"/>
    <property type="match status" value="1"/>
</dbReference>
<dbReference type="SUPFAM" id="SSF56112">
    <property type="entry name" value="Protein kinase-like (PK-like)"/>
    <property type="match status" value="1"/>
</dbReference>
<dbReference type="AlphaFoldDB" id="A0A5N6M1J2"/>
<keyword evidence="2" id="KW-1185">Reference proteome</keyword>
<accession>A0A5N6M1J2</accession>
<reference evidence="1 2" key="1">
    <citation type="submission" date="2019-05" db="EMBL/GenBank/DDBJ databases">
        <title>Mikania micrantha, genome provides insights into the molecular mechanism of rapid growth.</title>
        <authorList>
            <person name="Liu B."/>
        </authorList>
    </citation>
    <scope>NUCLEOTIDE SEQUENCE [LARGE SCALE GENOMIC DNA]</scope>
    <source>
        <strain evidence="1">NLD-2019</strain>
        <tissue evidence="1">Leaf</tissue>
    </source>
</reference>
<protein>
    <recommendedName>
        <fullName evidence="3">Protein kinase domain-containing protein</fullName>
    </recommendedName>
</protein>
<name>A0A5N6M1J2_9ASTR</name>